<comment type="caution">
    <text evidence="1">The sequence shown here is derived from an EMBL/GenBank/DDBJ whole genome shotgun (WGS) entry which is preliminary data.</text>
</comment>
<name>A0AAV3NN74_LITER</name>
<dbReference type="Proteomes" id="UP001454036">
    <property type="component" value="Unassembled WGS sequence"/>
</dbReference>
<dbReference type="EMBL" id="BAABME010030222">
    <property type="protein sequence ID" value="GAA0140291.1"/>
    <property type="molecule type" value="Genomic_DNA"/>
</dbReference>
<evidence type="ECO:0000313" key="1">
    <source>
        <dbReference type="EMBL" id="GAA0140291.1"/>
    </source>
</evidence>
<proteinExistence type="predicted"/>
<accession>A0AAV3NN74</accession>
<organism evidence="1 2">
    <name type="scientific">Lithospermum erythrorhizon</name>
    <name type="common">Purple gromwell</name>
    <name type="synonym">Lithospermum officinale var. erythrorhizon</name>
    <dbReference type="NCBI Taxonomy" id="34254"/>
    <lineage>
        <taxon>Eukaryota</taxon>
        <taxon>Viridiplantae</taxon>
        <taxon>Streptophyta</taxon>
        <taxon>Embryophyta</taxon>
        <taxon>Tracheophyta</taxon>
        <taxon>Spermatophyta</taxon>
        <taxon>Magnoliopsida</taxon>
        <taxon>eudicotyledons</taxon>
        <taxon>Gunneridae</taxon>
        <taxon>Pentapetalae</taxon>
        <taxon>asterids</taxon>
        <taxon>lamiids</taxon>
        <taxon>Boraginales</taxon>
        <taxon>Boraginaceae</taxon>
        <taxon>Boraginoideae</taxon>
        <taxon>Lithospermeae</taxon>
        <taxon>Lithospermum</taxon>
    </lineage>
</organism>
<reference evidence="1 2" key="1">
    <citation type="submission" date="2024-01" db="EMBL/GenBank/DDBJ databases">
        <title>The complete chloroplast genome sequence of Lithospermum erythrorhizon: insights into the phylogenetic relationship among Boraginaceae species and the maternal lineages of purple gromwells.</title>
        <authorList>
            <person name="Okada T."/>
            <person name="Watanabe K."/>
        </authorList>
    </citation>
    <scope>NUCLEOTIDE SEQUENCE [LARGE SCALE GENOMIC DNA]</scope>
</reference>
<gene>
    <name evidence="1" type="ORF">LIER_42612</name>
</gene>
<evidence type="ECO:0000313" key="2">
    <source>
        <dbReference type="Proteomes" id="UP001454036"/>
    </source>
</evidence>
<keyword evidence="2" id="KW-1185">Reference proteome</keyword>
<sequence length="85" mass="10167">MWRNSGRLEVCWLMPLSWKNRRKNHVLEEFRVAKNKAGKLDFEGGFRREECACSRVERGEGEECFVVLKKRFTNDVLLITYKFHS</sequence>
<protein>
    <submittedName>
        <fullName evidence="1">Uncharacterized protein</fullName>
    </submittedName>
</protein>
<dbReference type="AlphaFoldDB" id="A0AAV3NN74"/>